<evidence type="ECO:0000256" key="12">
    <source>
        <dbReference type="ARBA" id="ARBA00032478"/>
    </source>
</evidence>
<evidence type="ECO:0000256" key="7">
    <source>
        <dbReference type="ARBA" id="ARBA00022723"/>
    </source>
</evidence>
<feature type="region of interest" description="Disordered" evidence="13">
    <location>
        <begin position="550"/>
        <end position="654"/>
    </location>
</feature>
<dbReference type="PANTHER" id="PTHR43381">
    <property type="entry name" value="TRANSLATION INITIATION FACTOR IF-2-RELATED"/>
    <property type="match status" value="1"/>
</dbReference>
<protein>
    <recommendedName>
        <fullName evidence="4">Eukaryotic translation initiation factor 5B</fullName>
        <ecNumber evidence="3">3.6.5.3</ecNumber>
    </recommendedName>
    <alternativeName>
        <fullName evidence="12">Translation initiation factor IF-2</fullName>
    </alternativeName>
</protein>
<feature type="domain" description="Tr-type G" evidence="14">
    <location>
        <begin position="746"/>
        <end position="963"/>
    </location>
</feature>
<dbReference type="SUPFAM" id="SSF52156">
    <property type="entry name" value="Initiation factor IF2/eIF5b, domain 3"/>
    <property type="match status" value="1"/>
</dbReference>
<dbReference type="PRINTS" id="PR00315">
    <property type="entry name" value="ELONGATNFCT"/>
</dbReference>
<evidence type="ECO:0000256" key="4">
    <source>
        <dbReference type="ARBA" id="ARBA00013824"/>
    </source>
</evidence>
<name>A0AAF0R9Z5_SOLVR</name>
<dbReference type="Pfam" id="PF11987">
    <property type="entry name" value="IF-2"/>
    <property type="match status" value="1"/>
</dbReference>
<dbReference type="InterPro" id="IPR005225">
    <property type="entry name" value="Small_GTP-bd"/>
</dbReference>
<feature type="compositionally biased region" description="Basic and acidic residues" evidence="13">
    <location>
        <begin position="401"/>
        <end position="411"/>
    </location>
</feature>
<feature type="compositionally biased region" description="Basic and acidic residues" evidence="13">
    <location>
        <begin position="84"/>
        <end position="100"/>
    </location>
</feature>
<evidence type="ECO:0000256" key="13">
    <source>
        <dbReference type="SAM" id="MobiDB-lite"/>
    </source>
</evidence>
<dbReference type="PROSITE" id="PS51722">
    <property type="entry name" value="G_TR_2"/>
    <property type="match status" value="1"/>
</dbReference>
<dbReference type="FunFam" id="3.40.50.10050:FF:000002">
    <property type="entry name" value="Eukaryotic translation initiation factor 5B"/>
    <property type="match status" value="1"/>
</dbReference>
<dbReference type="EC" id="3.6.5.3" evidence="3"/>
<dbReference type="CDD" id="cd03703">
    <property type="entry name" value="aeIF5B_II"/>
    <property type="match status" value="1"/>
</dbReference>
<feature type="compositionally biased region" description="Polar residues" evidence="13">
    <location>
        <begin position="306"/>
        <end position="319"/>
    </location>
</feature>
<comment type="similarity">
    <text evidence="2">Belongs to the TRAFAC class translation factor GTPase superfamily. Classic translation factor GTPase family. IF-2 subfamily.</text>
</comment>
<dbReference type="Proteomes" id="UP001234989">
    <property type="component" value="Chromosome 6"/>
</dbReference>
<dbReference type="FunFam" id="2.40.30.10:FF:000013">
    <property type="entry name" value="eukaryotic translation initiation factor 5B"/>
    <property type="match status" value="1"/>
</dbReference>
<dbReference type="GO" id="GO:0046872">
    <property type="term" value="F:metal ion binding"/>
    <property type="evidence" value="ECO:0007669"/>
    <property type="project" value="UniProtKB-KW"/>
</dbReference>
<accession>A0AAF0R9Z5</accession>
<keyword evidence="11" id="KW-0342">GTP-binding</keyword>
<evidence type="ECO:0000313" key="15">
    <source>
        <dbReference type="EMBL" id="WMV34264.1"/>
    </source>
</evidence>
<feature type="compositionally biased region" description="Basic and acidic residues" evidence="13">
    <location>
        <begin position="440"/>
        <end position="496"/>
    </location>
</feature>
<keyword evidence="6" id="KW-0396">Initiation factor</keyword>
<dbReference type="InterPro" id="IPR027417">
    <property type="entry name" value="P-loop_NTPase"/>
</dbReference>
<feature type="region of interest" description="Disordered" evidence="13">
    <location>
        <begin position="1"/>
        <end position="32"/>
    </location>
</feature>
<evidence type="ECO:0000256" key="6">
    <source>
        <dbReference type="ARBA" id="ARBA00022540"/>
    </source>
</evidence>
<evidence type="ECO:0000256" key="10">
    <source>
        <dbReference type="ARBA" id="ARBA00022917"/>
    </source>
</evidence>
<evidence type="ECO:0000256" key="8">
    <source>
        <dbReference type="ARBA" id="ARBA00022741"/>
    </source>
</evidence>
<dbReference type="InterPro" id="IPR015760">
    <property type="entry name" value="TIF_IF2"/>
</dbReference>
<dbReference type="Pfam" id="PF14578">
    <property type="entry name" value="GTP_EFTU_D4"/>
    <property type="match status" value="1"/>
</dbReference>
<feature type="compositionally biased region" description="Basic and acidic residues" evidence="13">
    <location>
        <begin position="182"/>
        <end position="197"/>
    </location>
</feature>
<dbReference type="GO" id="GO:0005525">
    <property type="term" value="F:GTP binding"/>
    <property type="evidence" value="ECO:0007669"/>
    <property type="project" value="UniProtKB-KW"/>
</dbReference>
<feature type="region of interest" description="Disordered" evidence="13">
    <location>
        <begin position="222"/>
        <end position="250"/>
    </location>
</feature>
<evidence type="ECO:0000256" key="1">
    <source>
        <dbReference type="ARBA" id="ARBA00004496"/>
    </source>
</evidence>
<reference evidence="15" key="1">
    <citation type="submission" date="2023-08" db="EMBL/GenBank/DDBJ databases">
        <title>A de novo genome assembly of Solanum verrucosum Schlechtendal, a Mexican diploid species geographically isolated from the other diploid A-genome species in potato relatives.</title>
        <authorList>
            <person name="Hosaka K."/>
        </authorList>
    </citation>
    <scope>NUCLEOTIDE SEQUENCE</scope>
    <source>
        <tissue evidence="15">Young leaves</tissue>
    </source>
</reference>
<feature type="compositionally biased region" description="Basic and acidic residues" evidence="13">
    <location>
        <begin position="54"/>
        <end position="63"/>
    </location>
</feature>
<dbReference type="NCBIfam" id="TIGR00231">
    <property type="entry name" value="small_GTP"/>
    <property type="match status" value="1"/>
</dbReference>
<dbReference type="InterPro" id="IPR036925">
    <property type="entry name" value="TIF_IF2_dom3_sf"/>
</dbReference>
<gene>
    <name evidence="15" type="ORF">MTR67_027649</name>
</gene>
<feature type="compositionally biased region" description="Acidic residues" evidence="13">
    <location>
        <begin position="638"/>
        <end position="647"/>
    </location>
</feature>
<dbReference type="Gene3D" id="3.40.50.10050">
    <property type="entry name" value="Translation initiation factor IF- 2, domain 3"/>
    <property type="match status" value="1"/>
</dbReference>
<dbReference type="FunFam" id="3.40.50.300:FF:000112">
    <property type="entry name" value="Eukaryotic translation initiation factor 5B"/>
    <property type="match status" value="1"/>
</dbReference>
<evidence type="ECO:0000313" key="16">
    <source>
        <dbReference type="Proteomes" id="UP001234989"/>
    </source>
</evidence>
<feature type="compositionally biased region" description="Low complexity" evidence="13">
    <location>
        <begin position="595"/>
        <end position="604"/>
    </location>
</feature>
<dbReference type="CDD" id="cd01887">
    <property type="entry name" value="IF2_eIF5B"/>
    <property type="match status" value="1"/>
</dbReference>
<keyword evidence="9" id="KW-0378">Hydrolase</keyword>
<dbReference type="InterPro" id="IPR009000">
    <property type="entry name" value="Transl_B-barrel_sf"/>
</dbReference>
<evidence type="ECO:0000256" key="5">
    <source>
        <dbReference type="ARBA" id="ARBA00022490"/>
    </source>
</evidence>
<organism evidence="15 16">
    <name type="scientific">Solanum verrucosum</name>
    <dbReference type="NCBI Taxonomy" id="315347"/>
    <lineage>
        <taxon>Eukaryota</taxon>
        <taxon>Viridiplantae</taxon>
        <taxon>Streptophyta</taxon>
        <taxon>Embryophyta</taxon>
        <taxon>Tracheophyta</taxon>
        <taxon>Spermatophyta</taxon>
        <taxon>Magnoliopsida</taxon>
        <taxon>eudicotyledons</taxon>
        <taxon>Gunneridae</taxon>
        <taxon>Pentapetalae</taxon>
        <taxon>asterids</taxon>
        <taxon>lamiids</taxon>
        <taxon>Solanales</taxon>
        <taxon>Solanaceae</taxon>
        <taxon>Solanoideae</taxon>
        <taxon>Solaneae</taxon>
        <taxon>Solanum</taxon>
    </lineage>
</organism>
<evidence type="ECO:0000256" key="9">
    <source>
        <dbReference type="ARBA" id="ARBA00022801"/>
    </source>
</evidence>
<dbReference type="PANTHER" id="PTHR43381:SF16">
    <property type="entry name" value="EUKARYOTIC TRANSLATION INITIATION FACTOR 5B"/>
    <property type="match status" value="1"/>
</dbReference>
<keyword evidence="8" id="KW-0547">Nucleotide-binding</keyword>
<evidence type="ECO:0000256" key="11">
    <source>
        <dbReference type="ARBA" id="ARBA00023134"/>
    </source>
</evidence>
<comment type="subcellular location">
    <subcellularLocation>
        <location evidence="1">Cytoplasm</location>
    </subcellularLocation>
</comment>
<dbReference type="Gene3D" id="3.40.50.300">
    <property type="entry name" value="P-loop containing nucleotide triphosphate hydrolases"/>
    <property type="match status" value="1"/>
</dbReference>
<feature type="region of interest" description="Disordered" evidence="13">
    <location>
        <begin position="272"/>
        <end position="496"/>
    </location>
</feature>
<feature type="region of interest" description="Disordered" evidence="13">
    <location>
        <begin position="135"/>
        <end position="206"/>
    </location>
</feature>
<dbReference type="SUPFAM" id="SSF52540">
    <property type="entry name" value="P-loop containing nucleoside triphosphate hydrolases"/>
    <property type="match status" value="1"/>
</dbReference>
<evidence type="ECO:0000256" key="3">
    <source>
        <dbReference type="ARBA" id="ARBA00011986"/>
    </source>
</evidence>
<keyword evidence="16" id="KW-1185">Reference proteome</keyword>
<dbReference type="GO" id="GO:0003743">
    <property type="term" value="F:translation initiation factor activity"/>
    <property type="evidence" value="ECO:0007669"/>
    <property type="project" value="UniProtKB-KW"/>
</dbReference>
<feature type="region of interest" description="Disordered" evidence="13">
    <location>
        <begin position="54"/>
        <end position="122"/>
    </location>
</feature>
<feature type="compositionally biased region" description="Basic residues" evidence="13">
    <location>
        <begin position="291"/>
        <end position="301"/>
    </location>
</feature>
<dbReference type="EMBL" id="CP133617">
    <property type="protein sequence ID" value="WMV34264.1"/>
    <property type="molecule type" value="Genomic_DNA"/>
</dbReference>
<dbReference type="GO" id="GO:0003924">
    <property type="term" value="F:GTPase activity"/>
    <property type="evidence" value="ECO:0007669"/>
    <property type="project" value="InterPro"/>
</dbReference>
<evidence type="ECO:0000256" key="2">
    <source>
        <dbReference type="ARBA" id="ARBA00007733"/>
    </source>
</evidence>
<feature type="compositionally biased region" description="Basic and acidic residues" evidence="13">
    <location>
        <begin position="613"/>
        <end position="637"/>
    </location>
</feature>
<feature type="compositionally biased region" description="Basic residues" evidence="13">
    <location>
        <begin position="351"/>
        <end position="360"/>
    </location>
</feature>
<dbReference type="Gene3D" id="2.40.30.10">
    <property type="entry name" value="Translation factors"/>
    <property type="match status" value="2"/>
</dbReference>
<dbReference type="InterPro" id="IPR000795">
    <property type="entry name" value="T_Tr_GTP-bd_dom"/>
</dbReference>
<dbReference type="GO" id="GO:0005739">
    <property type="term" value="C:mitochondrion"/>
    <property type="evidence" value="ECO:0007669"/>
    <property type="project" value="TreeGrafter"/>
</dbReference>
<feature type="compositionally biased region" description="Basic and acidic residues" evidence="13">
    <location>
        <begin position="329"/>
        <end position="350"/>
    </location>
</feature>
<dbReference type="InterPro" id="IPR023115">
    <property type="entry name" value="TIF_IF2_dom3"/>
</dbReference>
<dbReference type="SUPFAM" id="SSF50447">
    <property type="entry name" value="Translation proteins"/>
    <property type="match status" value="1"/>
</dbReference>
<dbReference type="InterPro" id="IPR029459">
    <property type="entry name" value="EFTU-type"/>
</dbReference>
<dbReference type="FunFam" id="2.40.30.10:FF:000026">
    <property type="entry name" value="Eukaryotic translation initiation factor 5B"/>
    <property type="match status" value="1"/>
</dbReference>
<dbReference type="CDD" id="cd16266">
    <property type="entry name" value="IF2_aeIF5B_IV"/>
    <property type="match status" value="1"/>
</dbReference>
<proteinExistence type="inferred from homology"/>
<keyword evidence="7" id="KW-0479">Metal-binding</keyword>
<evidence type="ECO:0000259" key="14">
    <source>
        <dbReference type="PROSITE" id="PS51722"/>
    </source>
</evidence>
<dbReference type="Pfam" id="PF00009">
    <property type="entry name" value="GTP_EFTU"/>
    <property type="match status" value="1"/>
</dbReference>
<keyword evidence="5" id="KW-0963">Cytoplasm</keyword>
<keyword evidence="10" id="KW-0648">Protein biosynthesis</keyword>
<sequence length="1398" mass="154765">MGRKKPVRENESLESSKQGGGGGGKSKKKNWVIDDDDYSVGTELSEDTVVLEDKAELVPEISKKRGKKGKKSGARDEDIEETEDKLVRKEEDDEKKKLGGGEKNLAKQVGGGGKSKKKNVAIDDDEYSIGTEIFAETQEEELAPAVAFDKKKSKKGKKGGVSTSDYGSLGQDDDDEDVSGLSRDRDGVVGDSDREAESVASVTGKTKNLRLGKSSASLSVTSAFHSIDDQDNETGQLSEEDEESTVAFTGRSSGISFSAALLDEENDANTSLKLETEAIEEDDAPGIIFSGKKKSSKKKNKSASSTIDTAFRNDSTNVADQDHCSLGVNREDADDNRGKKQTTDVLETSKNKTKKKKSGHASKILADLGEGSTITTPAQPAHASLPQEEKSQQQSQLGDDTWEREAVEEAVKSAAAKKKKKKEKEKEKKAAAAAAAVSEMEEKQEGTKNDTRAKLADKKQSKQVREMQERLKKMKEAKESKKKEEEERLRKEEEEHLRLEELERLAEEKKHLKKEREKEKLLKKKLEGKLLTGKQKEEARRLEAMRKQFLASGGALPLSTGESKKDATKRPIYQSKKSKAQAWANGKVQEESVESTEVQENQQEIVSEVDSMETEKAEDIDLVSVEEKSEVADAEENRVEEEEDEEWDARSWDDADLKLPRKSAFENEELDSDPQPIITKAARSVVSDTGPLPVAAKSVIPTQKAVASVPDVTKNDGSKKREPVVVVSGQGIEKHGASSSKSEVNLRSPICCIMGHVDTGKTKLLDCIRGTNVQEGEAGGITQQIGATYFPAENIRERTKELKADAKLKVPGLLVIDTPGHESFTNLRSRGSGLCDIAILVVDIMHGLEPQTIESLNLLKMRNTEFIVALNKIDRLYGWKVCRNAPIVKAMKQQSKDVQFEFNTRLTQIVTQFKEQGINTELYYRNKEMGKDTSSIIPTSAISGEGIPDLLLLLVQWTQKTMVERLTYSSEVQCTVLEVKAIEGHGTTIDVVLINGMLHEGDQIIVCGMQASFYYSYGVDPIVTSIRALLTPHPMKELRIKGSYVHHKEIKAAQGIKINAQVMSVCSSFLSVLRPGSLSWSSFVHNLVMDTEVPQYDFLLEFEGTLDPIREGLEHAIAGTSLYVVGPDDDVENIKEAAMEDMRSVMSRIDRSGEGVYVQASTLGSLEALLEFLKTDEVRIPVSGIGIGPVHKKDVMKASVMLEKKKEYATILAFDVKVTQEARELADEAGVKIFIADIIYHLFNQFKAYIDNLKEEKKKEVAEEAVFPCSLKIVPNHVYNTKDPIVVGVDVLEGIARVGTPICIPQREFIDIGRIASIENNHRPVDSAKKGQRVSIKIVGSNSEEKQKMFGRHFEIEDELVSKVSRRSIDILKANFRNDLSIEDWKLVKTLRDLFKIQ</sequence>